<keyword evidence="1" id="KW-0812">Transmembrane</keyword>
<dbReference type="AlphaFoldDB" id="A0A380DL50"/>
<feature type="transmembrane region" description="Helical" evidence="1">
    <location>
        <begin position="12"/>
        <end position="33"/>
    </location>
</feature>
<dbReference type="Proteomes" id="UP000255091">
    <property type="component" value="Unassembled WGS sequence"/>
</dbReference>
<evidence type="ECO:0000256" key="1">
    <source>
        <dbReference type="SAM" id="Phobius"/>
    </source>
</evidence>
<gene>
    <name evidence="2" type="ORF">NCTC6133_00770</name>
</gene>
<sequence length="61" mass="6931">MTNRENPTPLKFLSYIIGLSMILLITLFISTLIGDAKIQASTIIEAIFNYNPSNQQQKHHQ</sequence>
<reference evidence="2 3" key="1">
    <citation type="submission" date="2018-06" db="EMBL/GenBank/DDBJ databases">
        <authorList>
            <consortium name="Pathogen Informatics"/>
            <person name="Doyle S."/>
        </authorList>
    </citation>
    <scope>NUCLEOTIDE SEQUENCE [LARGE SCALE GENOMIC DNA]</scope>
    <source>
        <strain evidence="2 3">NCTC6133</strain>
    </source>
</reference>
<evidence type="ECO:0000313" key="2">
    <source>
        <dbReference type="EMBL" id="SUK35746.1"/>
    </source>
</evidence>
<proteinExistence type="predicted"/>
<protein>
    <submittedName>
        <fullName evidence="2">FhuB</fullName>
    </submittedName>
</protein>
<name>A0A380DL50_STAAU</name>
<accession>A0A380DL50</accession>
<organism evidence="2 3">
    <name type="scientific">Staphylococcus aureus</name>
    <dbReference type="NCBI Taxonomy" id="1280"/>
    <lineage>
        <taxon>Bacteria</taxon>
        <taxon>Bacillati</taxon>
        <taxon>Bacillota</taxon>
        <taxon>Bacilli</taxon>
        <taxon>Bacillales</taxon>
        <taxon>Staphylococcaceae</taxon>
        <taxon>Staphylococcus</taxon>
    </lineage>
</organism>
<keyword evidence="1" id="KW-1133">Transmembrane helix</keyword>
<evidence type="ECO:0000313" key="3">
    <source>
        <dbReference type="Proteomes" id="UP000255091"/>
    </source>
</evidence>
<keyword evidence="1" id="KW-0472">Membrane</keyword>
<dbReference type="EMBL" id="UHAP01000001">
    <property type="protein sequence ID" value="SUK35746.1"/>
    <property type="molecule type" value="Genomic_DNA"/>
</dbReference>